<organism evidence="2">
    <name type="scientific">Anthurium amnicola</name>
    <dbReference type="NCBI Taxonomy" id="1678845"/>
    <lineage>
        <taxon>Eukaryota</taxon>
        <taxon>Viridiplantae</taxon>
        <taxon>Streptophyta</taxon>
        <taxon>Embryophyta</taxon>
        <taxon>Tracheophyta</taxon>
        <taxon>Spermatophyta</taxon>
        <taxon>Magnoliopsida</taxon>
        <taxon>Liliopsida</taxon>
        <taxon>Araceae</taxon>
        <taxon>Pothoideae</taxon>
        <taxon>Potheae</taxon>
        <taxon>Anthurium</taxon>
    </lineage>
</organism>
<name>A0A1D1YJ33_9ARAE</name>
<dbReference type="AlphaFoldDB" id="A0A1D1YJ33"/>
<evidence type="ECO:0000313" key="2">
    <source>
        <dbReference type="EMBL" id="JAT54649.1"/>
    </source>
</evidence>
<proteinExistence type="predicted"/>
<accession>A0A1D1YJ33</accession>
<protein>
    <submittedName>
        <fullName evidence="2">Cytoskeleton-associated protein 4</fullName>
    </submittedName>
</protein>
<reference evidence="2" key="1">
    <citation type="submission" date="2015-07" db="EMBL/GenBank/DDBJ databases">
        <title>Transcriptome Assembly of Anthurium amnicola.</title>
        <authorList>
            <person name="Suzuki J."/>
        </authorList>
    </citation>
    <scope>NUCLEOTIDE SEQUENCE</scope>
</reference>
<gene>
    <name evidence="2" type="primary">Ckap4_2</name>
    <name evidence="2" type="ORF">g.104838</name>
</gene>
<feature type="compositionally biased region" description="Low complexity" evidence="1">
    <location>
        <begin position="25"/>
        <end position="34"/>
    </location>
</feature>
<feature type="region of interest" description="Disordered" evidence="1">
    <location>
        <begin position="1"/>
        <end position="49"/>
    </location>
</feature>
<sequence>MSNVNLNGTSSCASDSEHADCDIKSNSSVSSVSSFEEDKKSNSNESSGKSSALMETICGLPIVTDSIENAKKYRFFRFTWHLADAGARKVSYLVSEKISDQIENLDKMAAATIQQFSCQFPIVKEPTDKIFSTLKEPAIQTIITVRQYHEQLSCTIENNITKFDSQLAPLVDLIEVFIQKMIPDEKGETNREIQDDQQIAQTLRVLQIALATRDRCVERVKKQLTTTQSYTAEQLRQLQESNQLLSRATDTVNTLNQALLGMVVNLRDTVQNPDLAVTLQAHLQNIAAVIYKDEENLPKAVQARIVDYSTALLAITDGIGNYIKLIAQHSPEYLQERLRPLVNFFEERYGDIVNEIKNGKGSTLEKAKNILNLTTNHTLPLLRSSLSDLQEAIQCYTNSLNTTFHNQFNTTSASQILNVK</sequence>
<feature type="compositionally biased region" description="Polar residues" evidence="1">
    <location>
        <begin position="1"/>
        <end position="14"/>
    </location>
</feature>
<evidence type="ECO:0000256" key="1">
    <source>
        <dbReference type="SAM" id="MobiDB-lite"/>
    </source>
</evidence>
<dbReference type="EMBL" id="GDJX01013287">
    <property type="protein sequence ID" value="JAT54649.1"/>
    <property type="molecule type" value="Transcribed_RNA"/>
</dbReference>